<evidence type="ECO:0008006" key="3">
    <source>
        <dbReference type="Google" id="ProtNLM"/>
    </source>
</evidence>
<gene>
    <name evidence="1" type="ORF">ERX46_12265</name>
</gene>
<protein>
    <recommendedName>
        <fullName evidence="3">Polysaccharide deacetylase family protein</fullName>
    </recommendedName>
</protein>
<organism evidence="1 2">
    <name type="scientific">Brumimicrobium glaciale</name>
    <dbReference type="NCBI Taxonomy" id="200475"/>
    <lineage>
        <taxon>Bacteria</taxon>
        <taxon>Pseudomonadati</taxon>
        <taxon>Bacteroidota</taxon>
        <taxon>Flavobacteriia</taxon>
        <taxon>Flavobacteriales</taxon>
        <taxon>Crocinitomicaceae</taxon>
        <taxon>Brumimicrobium</taxon>
    </lineage>
</organism>
<dbReference type="Proteomes" id="UP000293952">
    <property type="component" value="Unassembled WGS sequence"/>
</dbReference>
<dbReference type="EMBL" id="SETE01000005">
    <property type="protein sequence ID" value="RYM32829.1"/>
    <property type="molecule type" value="Genomic_DNA"/>
</dbReference>
<reference evidence="1 2" key="1">
    <citation type="submission" date="2019-02" db="EMBL/GenBank/DDBJ databases">
        <title>Genome sequence of the sea-ice species Brumimicrobium glaciale.</title>
        <authorList>
            <person name="Bowman J.P."/>
        </authorList>
    </citation>
    <scope>NUCLEOTIDE SEQUENCE [LARGE SCALE GENOMIC DNA]</scope>
    <source>
        <strain evidence="1 2">IC156</strain>
    </source>
</reference>
<accession>A0A4Q4KLV0</accession>
<evidence type="ECO:0000313" key="2">
    <source>
        <dbReference type="Proteomes" id="UP000293952"/>
    </source>
</evidence>
<keyword evidence="2" id="KW-1185">Reference proteome</keyword>
<dbReference type="AlphaFoldDB" id="A0A4Q4KLV0"/>
<comment type="caution">
    <text evidence="1">The sequence shown here is derived from an EMBL/GenBank/DDBJ whole genome shotgun (WGS) entry which is preliminary data.</text>
</comment>
<proteinExistence type="predicted"/>
<name>A0A4Q4KLV0_9FLAO</name>
<sequence length="132" mass="15319">MRENGLPITSFSYPFGSRNSSVDSILFNEFKILRSTTYGNPKPKSAECYYEKERLVRGLGLDGSYEHSSIPYFISLLAYAKKHNKIVVFYAHKPIPTLENIYQVEYKTLIEICKFVKSNNMTFYNLSELHNL</sequence>
<evidence type="ECO:0000313" key="1">
    <source>
        <dbReference type="EMBL" id="RYM32829.1"/>
    </source>
</evidence>